<dbReference type="AlphaFoldDB" id="A0A381PJY0"/>
<gene>
    <name evidence="1" type="ORF">METZ01_LOCUS20165</name>
</gene>
<accession>A0A381PJY0</accession>
<protein>
    <submittedName>
        <fullName evidence="1">Uncharacterized protein</fullName>
    </submittedName>
</protein>
<organism evidence="1">
    <name type="scientific">marine metagenome</name>
    <dbReference type="NCBI Taxonomy" id="408172"/>
    <lineage>
        <taxon>unclassified sequences</taxon>
        <taxon>metagenomes</taxon>
        <taxon>ecological metagenomes</taxon>
    </lineage>
</organism>
<name>A0A381PJY0_9ZZZZ</name>
<evidence type="ECO:0000313" key="1">
    <source>
        <dbReference type="EMBL" id="SUZ67311.1"/>
    </source>
</evidence>
<dbReference type="EMBL" id="UINC01001008">
    <property type="protein sequence ID" value="SUZ67311.1"/>
    <property type="molecule type" value="Genomic_DNA"/>
</dbReference>
<proteinExistence type="predicted"/>
<reference evidence="1" key="1">
    <citation type="submission" date="2018-05" db="EMBL/GenBank/DDBJ databases">
        <authorList>
            <person name="Lanie J.A."/>
            <person name="Ng W.-L."/>
            <person name="Kazmierczak K.M."/>
            <person name="Andrzejewski T.M."/>
            <person name="Davidsen T.M."/>
            <person name="Wayne K.J."/>
            <person name="Tettelin H."/>
            <person name="Glass J.I."/>
            <person name="Rusch D."/>
            <person name="Podicherti R."/>
            <person name="Tsui H.-C.T."/>
            <person name="Winkler M.E."/>
        </authorList>
    </citation>
    <scope>NUCLEOTIDE SEQUENCE</scope>
</reference>
<sequence length="86" mass="9598">MVLTRSWEKAQPMSGVGFMVDSSSHKHCVQRCSRSTSKVTACIHFTRISFWAATRTNPCATRSTGFVMVEVFPRDGLSLGKVEERS</sequence>